<evidence type="ECO:0000313" key="3">
    <source>
        <dbReference type="Proteomes" id="UP001303160"/>
    </source>
</evidence>
<comment type="caution">
    <text evidence="2">The sequence shown here is derived from an EMBL/GenBank/DDBJ whole genome shotgun (WGS) entry which is preliminary data.</text>
</comment>
<dbReference type="AlphaFoldDB" id="A0AAN6XMJ3"/>
<evidence type="ECO:0000313" key="2">
    <source>
        <dbReference type="EMBL" id="KAK4203553.1"/>
    </source>
</evidence>
<reference evidence="2" key="1">
    <citation type="journal article" date="2023" name="Mol. Phylogenet. Evol.">
        <title>Genome-scale phylogeny and comparative genomics of the fungal order Sordariales.</title>
        <authorList>
            <person name="Hensen N."/>
            <person name="Bonometti L."/>
            <person name="Westerberg I."/>
            <person name="Brannstrom I.O."/>
            <person name="Guillou S."/>
            <person name="Cros-Aarteil S."/>
            <person name="Calhoun S."/>
            <person name="Haridas S."/>
            <person name="Kuo A."/>
            <person name="Mondo S."/>
            <person name="Pangilinan J."/>
            <person name="Riley R."/>
            <person name="LaButti K."/>
            <person name="Andreopoulos B."/>
            <person name="Lipzen A."/>
            <person name="Chen C."/>
            <person name="Yan M."/>
            <person name="Daum C."/>
            <person name="Ng V."/>
            <person name="Clum A."/>
            <person name="Steindorff A."/>
            <person name="Ohm R.A."/>
            <person name="Martin F."/>
            <person name="Silar P."/>
            <person name="Natvig D.O."/>
            <person name="Lalanne C."/>
            <person name="Gautier V."/>
            <person name="Ament-Velasquez S.L."/>
            <person name="Kruys A."/>
            <person name="Hutchinson M.I."/>
            <person name="Powell A.J."/>
            <person name="Barry K."/>
            <person name="Miller A.N."/>
            <person name="Grigoriev I.V."/>
            <person name="Debuchy R."/>
            <person name="Gladieux P."/>
            <person name="Hiltunen Thoren M."/>
            <person name="Johannesson H."/>
        </authorList>
    </citation>
    <scope>NUCLEOTIDE SEQUENCE</scope>
    <source>
        <strain evidence="2">CBS 315.58</strain>
    </source>
</reference>
<proteinExistence type="predicted"/>
<accession>A0AAN6XMJ3</accession>
<evidence type="ECO:0000259" key="1">
    <source>
        <dbReference type="Pfam" id="PF20150"/>
    </source>
</evidence>
<name>A0AAN6XMJ3_9PEZI</name>
<keyword evidence="3" id="KW-1185">Reference proteome</keyword>
<dbReference type="Proteomes" id="UP001303160">
    <property type="component" value="Unassembled WGS sequence"/>
</dbReference>
<gene>
    <name evidence="2" type="ORF">QBC40DRAFT_346161</name>
</gene>
<reference evidence="2" key="2">
    <citation type="submission" date="2023-05" db="EMBL/GenBank/DDBJ databases">
        <authorList>
            <consortium name="Lawrence Berkeley National Laboratory"/>
            <person name="Steindorff A."/>
            <person name="Hensen N."/>
            <person name="Bonometti L."/>
            <person name="Westerberg I."/>
            <person name="Brannstrom I.O."/>
            <person name="Guillou S."/>
            <person name="Cros-Aarteil S."/>
            <person name="Calhoun S."/>
            <person name="Haridas S."/>
            <person name="Kuo A."/>
            <person name="Mondo S."/>
            <person name="Pangilinan J."/>
            <person name="Riley R."/>
            <person name="Labutti K."/>
            <person name="Andreopoulos B."/>
            <person name="Lipzen A."/>
            <person name="Chen C."/>
            <person name="Yanf M."/>
            <person name="Daum C."/>
            <person name="Ng V."/>
            <person name="Clum A."/>
            <person name="Ohm R."/>
            <person name="Martin F."/>
            <person name="Silar P."/>
            <person name="Natvig D."/>
            <person name="Lalanne C."/>
            <person name="Gautier V."/>
            <person name="Ament-Velasquez S.L."/>
            <person name="Kruys A."/>
            <person name="Hutchinson M.I."/>
            <person name="Powell A.J."/>
            <person name="Barry K."/>
            <person name="Miller A.N."/>
            <person name="Grigoriev I.V."/>
            <person name="Debuchy R."/>
            <person name="Gladieux P."/>
            <person name="Thoren M.H."/>
            <person name="Johannesson H."/>
        </authorList>
    </citation>
    <scope>NUCLEOTIDE SEQUENCE</scope>
    <source>
        <strain evidence="2">CBS 315.58</strain>
    </source>
</reference>
<sequence length="368" mass="42326">MQSTSDAIQAPTRGWRRLPAEMRVEIYKHMWTPTTIVISTKWPCPQKLPVTLHLNRESRGETLRSYYPYTVHFSADPFWNRLSKFGYINPHLDIVHFDSLPGRRGSGPLEVEFPGITKPLLRITIDQGNSAFDPRILDPVLPIIRSIDFWSFPEGGFPDFPDDLRRYRICRIPASTPRTPVARFEDALFVPEYPLRADQNQVSCTKPDCRSPFTYFKWRNVPSENQVITSLPPDLDHLVLDGRLTSELTPVNKYKASELRLPCAVSYWSNDKTMDALQRDKVILFDIGNGAQHTGIQQQGDEWVVLKVVSPTQVPSEEVIMGSLAYHRKVLMRGYFPEVPHWPDFSLEIETSPTGRDRSRCLRSILYV</sequence>
<dbReference type="InterPro" id="IPR045518">
    <property type="entry name" value="2EXR"/>
</dbReference>
<dbReference type="Pfam" id="PF20150">
    <property type="entry name" value="2EXR"/>
    <property type="match status" value="1"/>
</dbReference>
<feature type="domain" description="2EXR" evidence="1">
    <location>
        <begin position="16"/>
        <end position="95"/>
    </location>
</feature>
<protein>
    <recommendedName>
        <fullName evidence="1">2EXR domain-containing protein</fullName>
    </recommendedName>
</protein>
<organism evidence="2 3">
    <name type="scientific">Triangularia verruculosa</name>
    <dbReference type="NCBI Taxonomy" id="2587418"/>
    <lineage>
        <taxon>Eukaryota</taxon>
        <taxon>Fungi</taxon>
        <taxon>Dikarya</taxon>
        <taxon>Ascomycota</taxon>
        <taxon>Pezizomycotina</taxon>
        <taxon>Sordariomycetes</taxon>
        <taxon>Sordariomycetidae</taxon>
        <taxon>Sordariales</taxon>
        <taxon>Podosporaceae</taxon>
        <taxon>Triangularia</taxon>
    </lineage>
</organism>
<dbReference type="EMBL" id="MU863888">
    <property type="protein sequence ID" value="KAK4203553.1"/>
    <property type="molecule type" value="Genomic_DNA"/>
</dbReference>